<dbReference type="GO" id="GO:0005524">
    <property type="term" value="F:ATP binding"/>
    <property type="evidence" value="ECO:0007669"/>
    <property type="project" value="UniProtKB-KW"/>
</dbReference>
<evidence type="ECO:0000313" key="12">
    <source>
        <dbReference type="Proteomes" id="UP001328107"/>
    </source>
</evidence>
<evidence type="ECO:0000256" key="4">
    <source>
        <dbReference type="ARBA" id="ARBA00022741"/>
    </source>
</evidence>
<feature type="compositionally biased region" description="Low complexity" evidence="9">
    <location>
        <begin position="162"/>
        <end position="174"/>
    </location>
</feature>
<dbReference type="EMBL" id="BTRK01000001">
    <property type="protein sequence ID" value="GMR32245.1"/>
    <property type="molecule type" value="Genomic_DNA"/>
</dbReference>
<comment type="catalytic activity">
    <reaction evidence="8">
        <text>L-seryl-[protein] + ATP = O-phospho-L-seryl-[protein] + ADP + H(+)</text>
        <dbReference type="Rhea" id="RHEA:17989"/>
        <dbReference type="Rhea" id="RHEA-COMP:9863"/>
        <dbReference type="Rhea" id="RHEA-COMP:11604"/>
        <dbReference type="ChEBI" id="CHEBI:15378"/>
        <dbReference type="ChEBI" id="CHEBI:29999"/>
        <dbReference type="ChEBI" id="CHEBI:30616"/>
        <dbReference type="ChEBI" id="CHEBI:83421"/>
        <dbReference type="ChEBI" id="CHEBI:456216"/>
        <dbReference type="EC" id="2.7.11.1"/>
    </reaction>
</comment>
<feature type="region of interest" description="Disordered" evidence="9">
    <location>
        <begin position="162"/>
        <end position="208"/>
    </location>
</feature>
<sequence length="253" mass="28248">QMVDFVRSSTTFKEKIELPACWRSVPPSLVFDKLEVRHHTGFFWSRRREKECALTDSGRLFIYSSFDRGLSISLPELNSLCYSISGKEVVGREEQALSCEVEMRRGKEKLMLKIRGKEKVTRWREAIGKAAFELSPSGEMKRAAGTKYSWLWKAVPLSAKSAESSEATATPSTLVDNSPRTVTDQSPREQIKEADTNSNISPGVAPPPSLSVSIGGSFYQSFSRQYSIDNDENTVSSPLFSSRKMSKATVLSK</sequence>
<keyword evidence="4" id="KW-0547">Nucleotide-binding</keyword>
<reference evidence="12" key="1">
    <citation type="submission" date="2022-10" db="EMBL/GenBank/DDBJ databases">
        <title>Genome assembly of Pristionchus species.</title>
        <authorList>
            <person name="Yoshida K."/>
            <person name="Sommer R.J."/>
        </authorList>
    </citation>
    <scope>NUCLEOTIDE SEQUENCE [LARGE SCALE GENOMIC DNA]</scope>
    <source>
        <strain evidence="12">RS5460</strain>
    </source>
</reference>
<evidence type="ECO:0000256" key="6">
    <source>
        <dbReference type="ARBA" id="ARBA00022840"/>
    </source>
</evidence>
<dbReference type="PANTHER" id="PTHR44899:SF3">
    <property type="entry name" value="SERINE_THREONINE-PROTEIN KINASE NEK1"/>
    <property type="match status" value="1"/>
</dbReference>
<feature type="compositionally biased region" description="Polar residues" evidence="9">
    <location>
        <begin position="230"/>
        <end position="240"/>
    </location>
</feature>
<evidence type="ECO:0000256" key="8">
    <source>
        <dbReference type="ARBA" id="ARBA00048679"/>
    </source>
</evidence>
<dbReference type="Pfam" id="PF24998">
    <property type="entry name" value="DUF7778"/>
    <property type="match status" value="1"/>
</dbReference>
<evidence type="ECO:0000256" key="5">
    <source>
        <dbReference type="ARBA" id="ARBA00022777"/>
    </source>
</evidence>
<feature type="compositionally biased region" description="Polar residues" evidence="9">
    <location>
        <begin position="175"/>
        <end position="185"/>
    </location>
</feature>
<organism evidence="11 12">
    <name type="scientific">Pristionchus mayeri</name>
    <dbReference type="NCBI Taxonomy" id="1317129"/>
    <lineage>
        <taxon>Eukaryota</taxon>
        <taxon>Metazoa</taxon>
        <taxon>Ecdysozoa</taxon>
        <taxon>Nematoda</taxon>
        <taxon>Chromadorea</taxon>
        <taxon>Rhabditida</taxon>
        <taxon>Rhabditina</taxon>
        <taxon>Diplogasteromorpha</taxon>
        <taxon>Diplogasteroidea</taxon>
        <taxon>Neodiplogasteridae</taxon>
        <taxon>Pristionchus</taxon>
    </lineage>
</organism>
<keyword evidence="3" id="KW-0808">Transferase</keyword>
<keyword evidence="2" id="KW-0723">Serine/threonine-protein kinase</keyword>
<protein>
    <recommendedName>
        <fullName evidence="1">non-specific serine/threonine protein kinase</fullName>
        <ecNumber evidence="1">2.7.11.1</ecNumber>
    </recommendedName>
</protein>
<evidence type="ECO:0000256" key="1">
    <source>
        <dbReference type="ARBA" id="ARBA00012513"/>
    </source>
</evidence>
<gene>
    <name evidence="11" type="ORF">PMAYCL1PPCAC_02440</name>
</gene>
<dbReference type="InterPro" id="IPR051131">
    <property type="entry name" value="NEK_Ser/Thr_kinase_NIMA"/>
</dbReference>
<proteinExistence type="predicted"/>
<dbReference type="InterPro" id="IPR056680">
    <property type="entry name" value="DUF7778"/>
</dbReference>
<evidence type="ECO:0000256" key="9">
    <source>
        <dbReference type="SAM" id="MobiDB-lite"/>
    </source>
</evidence>
<evidence type="ECO:0000256" key="3">
    <source>
        <dbReference type="ARBA" id="ARBA00022679"/>
    </source>
</evidence>
<keyword evidence="5" id="KW-0418">Kinase</keyword>
<feature type="domain" description="DUF7778" evidence="10">
    <location>
        <begin position="15"/>
        <end position="130"/>
    </location>
</feature>
<dbReference type="PANTHER" id="PTHR44899">
    <property type="entry name" value="CAMK FAMILY PROTEIN KINASE"/>
    <property type="match status" value="1"/>
</dbReference>
<feature type="non-terminal residue" evidence="11">
    <location>
        <position position="253"/>
    </location>
</feature>
<evidence type="ECO:0000256" key="7">
    <source>
        <dbReference type="ARBA" id="ARBA00047899"/>
    </source>
</evidence>
<dbReference type="Proteomes" id="UP001328107">
    <property type="component" value="Unassembled WGS sequence"/>
</dbReference>
<evidence type="ECO:0000256" key="2">
    <source>
        <dbReference type="ARBA" id="ARBA00022527"/>
    </source>
</evidence>
<comment type="catalytic activity">
    <reaction evidence="7">
        <text>L-threonyl-[protein] + ATP = O-phospho-L-threonyl-[protein] + ADP + H(+)</text>
        <dbReference type="Rhea" id="RHEA:46608"/>
        <dbReference type="Rhea" id="RHEA-COMP:11060"/>
        <dbReference type="Rhea" id="RHEA-COMP:11605"/>
        <dbReference type="ChEBI" id="CHEBI:15378"/>
        <dbReference type="ChEBI" id="CHEBI:30013"/>
        <dbReference type="ChEBI" id="CHEBI:30616"/>
        <dbReference type="ChEBI" id="CHEBI:61977"/>
        <dbReference type="ChEBI" id="CHEBI:456216"/>
        <dbReference type="EC" id="2.7.11.1"/>
    </reaction>
</comment>
<feature type="region of interest" description="Disordered" evidence="9">
    <location>
        <begin position="230"/>
        <end position="253"/>
    </location>
</feature>
<dbReference type="AlphaFoldDB" id="A0AAN4Z6Q3"/>
<comment type="caution">
    <text evidence="11">The sequence shown here is derived from an EMBL/GenBank/DDBJ whole genome shotgun (WGS) entry which is preliminary data.</text>
</comment>
<accession>A0AAN4Z6Q3</accession>
<dbReference type="GO" id="GO:0004674">
    <property type="term" value="F:protein serine/threonine kinase activity"/>
    <property type="evidence" value="ECO:0007669"/>
    <property type="project" value="UniProtKB-KW"/>
</dbReference>
<keyword evidence="6" id="KW-0067">ATP-binding</keyword>
<feature type="compositionally biased region" description="Basic and acidic residues" evidence="9">
    <location>
        <begin position="186"/>
        <end position="195"/>
    </location>
</feature>
<dbReference type="EC" id="2.7.11.1" evidence="1"/>
<name>A0AAN4Z6Q3_9BILA</name>
<keyword evidence="12" id="KW-1185">Reference proteome</keyword>
<feature type="non-terminal residue" evidence="11">
    <location>
        <position position="1"/>
    </location>
</feature>
<evidence type="ECO:0000313" key="11">
    <source>
        <dbReference type="EMBL" id="GMR32245.1"/>
    </source>
</evidence>
<evidence type="ECO:0000259" key="10">
    <source>
        <dbReference type="Pfam" id="PF24998"/>
    </source>
</evidence>